<proteinExistence type="inferred from homology"/>
<dbReference type="AlphaFoldDB" id="A0A8S1GV46"/>
<dbReference type="SMART" id="SM00382">
    <property type="entry name" value="AAA"/>
    <property type="match status" value="1"/>
</dbReference>
<keyword evidence="16" id="KW-1185">Reference proteome</keyword>
<keyword evidence="8" id="KW-0472">Membrane</keyword>
<comment type="caution">
    <text evidence="15">The sequence shown here is derived from an EMBL/GenBank/DDBJ whole genome shotgun (WGS) entry which is preliminary data.</text>
</comment>
<evidence type="ECO:0000256" key="1">
    <source>
        <dbReference type="ARBA" id="ARBA00004370"/>
    </source>
</evidence>
<dbReference type="InterPro" id="IPR027417">
    <property type="entry name" value="P-loop_NTPase"/>
</dbReference>
<evidence type="ECO:0000256" key="6">
    <source>
        <dbReference type="ARBA" id="ARBA00022801"/>
    </source>
</evidence>
<evidence type="ECO:0000256" key="12">
    <source>
        <dbReference type="ARBA" id="ARBA00034920"/>
    </source>
</evidence>
<keyword evidence="5" id="KW-0547">Nucleotide-binding</keyword>
<dbReference type="GO" id="GO:0016887">
    <property type="term" value="F:ATP hydrolysis activity"/>
    <property type="evidence" value="ECO:0007669"/>
    <property type="project" value="InterPro"/>
</dbReference>
<evidence type="ECO:0000256" key="10">
    <source>
        <dbReference type="ARBA" id="ARBA00034532"/>
    </source>
</evidence>
<dbReference type="Pfam" id="PF00004">
    <property type="entry name" value="AAA"/>
    <property type="match status" value="2"/>
</dbReference>
<dbReference type="PANTHER" id="PTHR23077">
    <property type="entry name" value="AAA-FAMILY ATPASE"/>
    <property type="match status" value="1"/>
</dbReference>
<dbReference type="PANTHER" id="PTHR23077:SF9">
    <property type="entry name" value="PEROXISOMAL ATPASE PEX6"/>
    <property type="match status" value="1"/>
</dbReference>
<evidence type="ECO:0000256" key="4">
    <source>
        <dbReference type="ARBA" id="ARBA00022737"/>
    </source>
</evidence>
<evidence type="ECO:0000259" key="14">
    <source>
        <dbReference type="SMART" id="SM00382"/>
    </source>
</evidence>
<dbReference type="GO" id="GO:0005778">
    <property type="term" value="C:peroxisomal membrane"/>
    <property type="evidence" value="ECO:0007669"/>
    <property type="project" value="TreeGrafter"/>
</dbReference>
<evidence type="ECO:0000256" key="11">
    <source>
        <dbReference type="ARBA" id="ARBA00034811"/>
    </source>
</evidence>
<evidence type="ECO:0000256" key="5">
    <source>
        <dbReference type="ARBA" id="ARBA00022741"/>
    </source>
</evidence>
<dbReference type="InterPro" id="IPR041569">
    <property type="entry name" value="AAA_lid_3"/>
</dbReference>
<dbReference type="InterPro" id="IPR003593">
    <property type="entry name" value="AAA+_ATPase"/>
</dbReference>
<sequence>MARRILSYLYYIILSKLGPRDIRKLIWRTRKIRLIVSNRGKGHGVLNVPSVLCFTKGLLPNQLVRVSFNHKDRYGQSNLTERILKLEIDNRLSSDEVSLSRTDAFNVFGHQPIYDVKVQDIVPTSALRIEKLSVAENIKLARIQQSETKPPTLEFNQLRQLLSKQSILHNHDVICIRNTNRQNSQQMPQFYRVDCDPSPCLVDQTTSVYETAEVNGFCPFGGFTSPFYLHPSLKDIVDRLTSIYNAYKEKNETVLQLFLTGAAGNGKRLAAKLFAASTHRSFVEGDAYDVCADVISQTEAKIKNLFEKAEKTQPCVLYVGNANVLGYDSTSGVDQRVLNFFCEQAEERPQITVVLSCDSDMLKQTPESVKSIGLYTLAIPHMDEEDRFLWVRQFIPENLAHFVVQKTSGFSLSEMLELVKNIKYKQTKSKKDAPEQEFAEWAIDQRNANFADAIGAPKIPNVFWDDVGGLEEAKQTVVESIQANMYGSQGLKRSGIILHGAPGCGKTLIAKAVATEFKVAFLSVKGPELLNKYVGQSEENLRKVFERARQASPCIIFFDEIDSLAPNRGKNGDSGGVIDRIVSQLLSELDKLHNSSKTKVFVMGATNRPDLLDSSLLTPGRFDKLVEITPGRDFSTRTKILEAVARKVRLHEDVDLTEIAKACDEEMSGAQLSALVSNAAMRAIIERVQQIESGQLQSKTGELRLTQKHLLRSLHEMTEKSIKSI</sequence>
<reference evidence="15" key="1">
    <citation type="submission" date="2020-10" db="EMBL/GenBank/DDBJ databases">
        <authorList>
            <person name="Kikuchi T."/>
        </authorList>
    </citation>
    <scope>NUCLEOTIDE SEQUENCE</scope>
    <source>
        <strain evidence="15">NKZ352</strain>
    </source>
</reference>
<dbReference type="InterPro" id="IPR003959">
    <property type="entry name" value="ATPase_AAA_core"/>
</dbReference>
<dbReference type="Gene3D" id="1.10.8.60">
    <property type="match status" value="1"/>
</dbReference>
<dbReference type="FunFam" id="3.40.50.300:FF:000109">
    <property type="entry name" value="Peroxisomal biogenesis factor 6"/>
    <property type="match status" value="1"/>
</dbReference>
<dbReference type="OrthoDB" id="2187at2759"/>
<dbReference type="FunFam" id="1.10.8.60:FF:000105">
    <property type="entry name" value="PeRoXisome assembly factor"/>
    <property type="match status" value="1"/>
</dbReference>
<name>A0A8S1GV46_9PELO</name>
<comment type="similarity">
    <text evidence="2">Belongs to the AAA ATPase family.</text>
</comment>
<evidence type="ECO:0000256" key="8">
    <source>
        <dbReference type="ARBA" id="ARBA00023136"/>
    </source>
</evidence>
<dbReference type="EMBL" id="CAJGYM010000005">
    <property type="protein sequence ID" value="CAD6186638.1"/>
    <property type="molecule type" value="Genomic_DNA"/>
</dbReference>
<accession>A0A8S1GV46</accession>
<dbReference type="InterPro" id="IPR050168">
    <property type="entry name" value="AAA_ATPase_domain"/>
</dbReference>
<dbReference type="Pfam" id="PF17862">
    <property type="entry name" value="AAA_lid_3"/>
    <property type="match status" value="1"/>
</dbReference>
<comment type="catalytic activity">
    <reaction evidence="13">
        <text>ATP + H2O = ADP + phosphate + H(+)</text>
        <dbReference type="Rhea" id="RHEA:13065"/>
        <dbReference type="ChEBI" id="CHEBI:15377"/>
        <dbReference type="ChEBI" id="CHEBI:15378"/>
        <dbReference type="ChEBI" id="CHEBI:30616"/>
        <dbReference type="ChEBI" id="CHEBI:43474"/>
        <dbReference type="ChEBI" id="CHEBI:456216"/>
    </reaction>
    <physiologicalReaction direction="left-to-right" evidence="13">
        <dbReference type="Rhea" id="RHEA:13066"/>
    </physiologicalReaction>
</comment>
<feature type="domain" description="AAA+ ATPase" evidence="14">
    <location>
        <begin position="492"/>
        <end position="632"/>
    </location>
</feature>
<dbReference type="Gene3D" id="3.40.50.300">
    <property type="entry name" value="P-loop containing nucleotide triphosphate hydrolases"/>
    <property type="match status" value="2"/>
</dbReference>
<dbReference type="GO" id="GO:0005524">
    <property type="term" value="F:ATP binding"/>
    <property type="evidence" value="ECO:0007669"/>
    <property type="project" value="UniProtKB-KW"/>
</dbReference>
<gene>
    <name evidence="15" type="ORF">CAUJ_LOCUS2557</name>
</gene>
<keyword evidence="6" id="KW-0378">Hydrolase</keyword>
<evidence type="ECO:0000313" key="15">
    <source>
        <dbReference type="EMBL" id="CAD6186638.1"/>
    </source>
</evidence>
<evidence type="ECO:0000313" key="16">
    <source>
        <dbReference type="Proteomes" id="UP000835052"/>
    </source>
</evidence>
<dbReference type="Proteomes" id="UP000835052">
    <property type="component" value="Unassembled WGS sequence"/>
</dbReference>
<protein>
    <recommendedName>
        <fullName evidence="10">Peroxisomal ATPase PEX1</fullName>
    </recommendedName>
    <alternativeName>
        <fullName evidence="9">Peroxin-1</fullName>
    </alternativeName>
    <alternativeName>
        <fullName evidence="12">Peroxin-6</fullName>
    </alternativeName>
    <alternativeName>
        <fullName evidence="11">Peroxisomal ATPase PEX6</fullName>
    </alternativeName>
</protein>
<dbReference type="SUPFAM" id="SSF52540">
    <property type="entry name" value="P-loop containing nucleoside triphosphate hydrolases"/>
    <property type="match status" value="2"/>
</dbReference>
<evidence type="ECO:0000256" key="7">
    <source>
        <dbReference type="ARBA" id="ARBA00022840"/>
    </source>
</evidence>
<evidence type="ECO:0000256" key="9">
    <source>
        <dbReference type="ARBA" id="ARBA00032509"/>
    </source>
</evidence>
<organism evidence="15 16">
    <name type="scientific">Caenorhabditis auriculariae</name>
    <dbReference type="NCBI Taxonomy" id="2777116"/>
    <lineage>
        <taxon>Eukaryota</taxon>
        <taxon>Metazoa</taxon>
        <taxon>Ecdysozoa</taxon>
        <taxon>Nematoda</taxon>
        <taxon>Chromadorea</taxon>
        <taxon>Rhabditida</taxon>
        <taxon>Rhabditina</taxon>
        <taxon>Rhabditomorpha</taxon>
        <taxon>Rhabditoidea</taxon>
        <taxon>Rhabditidae</taxon>
        <taxon>Peloderinae</taxon>
        <taxon>Caenorhabditis</taxon>
    </lineage>
</organism>
<keyword evidence="4" id="KW-0677">Repeat</keyword>
<evidence type="ECO:0000256" key="2">
    <source>
        <dbReference type="ARBA" id="ARBA00006914"/>
    </source>
</evidence>
<evidence type="ECO:0000256" key="3">
    <source>
        <dbReference type="ARBA" id="ARBA00022593"/>
    </source>
</evidence>
<keyword evidence="7" id="KW-0067">ATP-binding</keyword>
<evidence type="ECO:0000256" key="13">
    <source>
        <dbReference type="ARBA" id="ARBA00048778"/>
    </source>
</evidence>
<keyword evidence="3" id="KW-0962">Peroxisome biogenesis</keyword>
<comment type="subcellular location">
    <subcellularLocation>
        <location evidence="1">Membrane</location>
    </subcellularLocation>
</comment>
<dbReference type="GO" id="GO:0005829">
    <property type="term" value="C:cytosol"/>
    <property type="evidence" value="ECO:0007669"/>
    <property type="project" value="TreeGrafter"/>
</dbReference>
<dbReference type="GO" id="GO:0016558">
    <property type="term" value="P:protein import into peroxisome matrix"/>
    <property type="evidence" value="ECO:0007669"/>
    <property type="project" value="TreeGrafter"/>
</dbReference>